<organism evidence="3 4">
    <name type="scientific">Labrus bergylta</name>
    <name type="common">ballan wrasse</name>
    <dbReference type="NCBI Taxonomy" id="56723"/>
    <lineage>
        <taxon>Eukaryota</taxon>
        <taxon>Metazoa</taxon>
        <taxon>Chordata</taxon>
        <taxon>Craniata</taxon>
        <taxon>Vertebrata</taxon>
        <taxon>Euteleostomi</taxon>
        <taxon>Actinopterygii</taxon>
        <taxon>Neopterygii</taxon>
        <taxon>Teleostei</taxon>
        <taxon>Neoteleostei</taxon>
        <taxon>Acanthomorphata</taxon>
        <taxon>Eupercaria</taxon>
        <taxon>Labriformes</taxon>
        <taxon>Labridae</taxon>
        <taxon>Labrus</taxon>
    </lineage>
</organism>
<evidence type="ECO:0000256" key="2">
    <source>
        <dbReference type="SAM" id="SignalP"/>
    </source>
</evidence>
<accession>A0A3Q3EJY7</accession>
<dbReference type="AlphaFoldDB" id="A0A3Q3EJY7"/>
<sequence length="162" mass="18473">MKWPTVLVCLSAVFMVGIMVQALRQEMSLHNAKLRMVHNTAEIKRKEEAILEVKGKIEKLKISLGDVDQKTNDIKAKKDGIVKSTQESETRLQTCNKEKARHTQTNKQTHTNQFLFHPQTQLSNHGEAKKKAEEDIQKLKQQILDRDKAVCAIADTTVEEAR</sequence>
<evidence type="ECO:0000256" key="1">
    <source>
        <dbReference type="SAM" id="Coils"/>
    </source>
</evidence>
<dbReference type="FunCoup" id="A0A3Q3EJY7">
    <property type="interactions" value="91"/>
</dbReference>
<name>A0A3Q3EJY7_9LABR</name>
<evidence type="ECO:0000313" key="3">
    <source>
        <dbReference type="Ensembl" id="ENSLBEP00000007776.1"/>
    </source>
</evidence>
<reference evidence="3" key="1">
    <citation type="submission" date="2025-08" db="UniProtKB">
        <authorList>
            <consortium name="Ensembl"/>
        </authorList>
    </citation>
    <scope>IDENTIFICATION</scope>
</reference>
<dbReference type="InParanoid" id="A0A3Q3EJY7"/>
<dbReference type="Ensembl" id="ENSLBET00000008170.1">
    <property type="protein sequence ID" value="ENSLBEP00000007776.1"/>
    <property type="gene ID" value="ENSLBEG00000006010.1"/>
</dbReference>
<evidence type="ECO:0000313" key="4">
    <source>
        <dbReference type="Proteomes" id="UP000261660"/>
    </source>
</evidence>
<keyword evidence="2" id="KW-0732">Signal</keyword>
<protein>
    <submittedName>
        <fullName evidence="3">Si:dkey-87o1.2</fullName>
    </submittedName>
</protein>
<dbReference type="Proteomes" id="UP000261660">
    <property type="component" value="Unplaced"/>
</dbReference>
<keyword evidence="1" id="KW-0175">Coiled coil</keyword>
<feature type="chain" id="PRO_5018638447" evidence="2">
    <location>
        <begin position="23"/>
        <end position="162"/>
    </location>
</feature>
<dbReference type="GeneTree" id="ENSGT00390000015721"/>
<keyword evidence="4" id="KW-1185">Reference proteome</keyword>
<proteinExistence type="predicted"/>
<feature type="signal peptide" evidence="2">
    <location>
        <begin position="1"/>
        <end position="22"/>
    </location>
</feature>
<reference evidence="3" key="2">
    <citation type="submission" date="2025-09" db="UniProtKB">
        <authorList>
            <consortium name="Ensembl"/>
        </authorList>
    </citation>
    <scope>IDENTIFICATION</scope>
</reference>
<feature type="coiled-coil region" evidence="1">
    <location>
        <begin position="122"/>
        <end position="149"/>
    </location>
</feature>